<dbReference type="PANTHER" id="PTHR18937:SF172">
    <property type="entry name" value="STRUCTURAL MAINTENANCE OF CHROMOSOMES PROTEIN"/>
    <property type="match status" value="1"/>
</dbReference>
<keyword evidence="1" id="KW-0547">Nucleotide-binding</keyword>
<dbReference type="SMART" id="SM00968">
    <property type="entry name" value="SMC_hinge"/>
    <property type="match status" value="1"/>
</dbReference>
<keyword evidence="3" id="KW-0539">Nucleus</keyword>
<gene>
    <name evidence="5" type="ORF">GPUH_LOCUS12033</name>
</gene>
<accession>A0A183DTJ2</accession>
<protein>
    <submittedName>
        <fullName evidence="7">SMC hinge domain-containing protein</fullName>
    </submittedName>
</protein>
<reference evidence="7" key="1">
    <citation type="submission" date="2016-06" db="UniProtKB">
        <authorList>
            <consortium name="WormBaseParasite"/>
        </authorList>
    </citation>
    <scope>IDENTIFICATION</scope>
</reference>
<evidence type="ECO:0000313" key="6">
    <source>
        <dbReference type="Proteomes" id="UP000271098"/>
    </source>
</evidence>
<organism evidence="7">
    <name type="scientific">Gongylonema pulchrum</name>
    <dbReference type="NCBI Taxonomy" id="637853"/>
    <lineage>
        <taxon>Eukaryota</taxon>
        <taxon>Metazoa</taxon>
        <taxon>Ecdysozoa</taxon>
        <taxon>Nematoda</taxon>
        <taxon>Chromadorea</taxon>
        <taxon>Rhabditida</taxon>
        <taxon>Spirurina</taxon>
        <taxon>Spiruromorpha</taxon>
        <taxon>Spiruroidea</taxon>
        <taxon>Gongylonematidae</taxon>
        <taxon>Gongylonema</taxon>
    </lineage>
</organism>
<evidence type="ECO:0000256" key="3">
    <source>
        <dbReference type="ARBA" id="ARBA00023242"/>
    </source>
</evidence>
<sequence length="234" mass="26541">MPNVEKELQNAMSEMTNKRREEAQCAENVRHYMAQFEQKRQTVEASRSQNNVMRRLMAEKSSGNIPGIYGRLGDLGAIDEKYDVAISTTCKPLDYIVVDTVDTAQMCVEFLRRENLGIASFLVLDKQEKLLPYMKKPSSTPENAPRLFDLIRVTDPAVLPAFYFALRDTLIVDDITTATRIGIGGRQRYRVVTLKGEVVETSGSMTGGGRSERRYSPFKRILFCLVLILRLDFS</sequence>
<proteinExistence type="predicted"/>
<dbReference type="GO" id="GO:0007076">
    <property type="term" value="P:mitotic chromosome condensation"/>
    <property type="evidence" value="ECO:0007669"/>
    <property type="project" value="TreeGrafter"/>
</dbReference>
<dbReference type="SUPFAM" id="SSF75553">
    <property type="entry name" value="Smc hinge domain"/>
    <property type="match status" value="1"/>
</dbReference>
<dbReference type="WBParaSite" id="GPUH_0001204701-mRNA-1">
    <property type="protein sequence ID" value="GPUH_0001204701-mRNA-1"/>
    <property type="gene ID" value="GPUH_0001204701"/>
</dbReference>
<dbReference type="GO" id="GO:0000796">
    <property type="term" value="C:condensin complex"/>
    <property type="evidence" value="ECO:0007669"/>
    <property type="project" value="TreeGrafter"/>
</dbReference>
<dbReference type="InterPro" id="IPR036277">
    <property type="entry name" value="SMC_hinge_sf"/>
</dbReference>
<dbReference type="OrthoDB" id="5575062at2759"/>
<keyword evidence="2" id="KW-0067">ATP-binding</keyword>
<dbReference type="PANTHER" id="PTHR18937">
    <property type="entry name" value="STRUCTURAL MAINTENANCE OF CHROMOSOMES SMC FAMILY MEMBER"/>
    <property type="match status" value="1"/>
</dbReference>
<evidence type="ECO:0000256" key="2">
    <source>
        <dbReference type="ARBA" id="ARBA00022840"/>
    </source>
</evidence>
<dbReference type="GO" id="GO:0005524">
    <property type="term" value="F:ATP binding"/>
    <property type="evidence" value="ECO:0007669"/>
    <property type="project" value="UniProtKB-KW"/>
</dbReference>
<feature type="domain" description="SMC hinge" evidence="4">
    <location>
        <begin position="66"/>
        <end position="182"/>
    </location>
</feature>
<dbReference type="FunFam" id="1.20.1060.20:FF:000003">
    <property type="entry name" value="Structural maintenance of chromosomes 4"/>
    <property type="match status" value="1"/>
</dbReference>
<evidence type="ECO:0000313" key="7">
    <source>
        <dbReference type="WBParaSite" id="GPUH_0001204701-mRNA-1"/>
    </source>
</evidence>
<evidence type="ECO:0000259" key="4">
    <source>
        <dbReference type="SMART" id="SM00968"/>
    </source>
</evidence>
<dbReference type="Proteomes" id="UP000271098">
    <property type="component" value="Unassembled WGS sequence"/>
</dbReference>
<reference evidence="5 6" key="2">
    <citation type="submission" date="2018-11" db="EMBL/GenBank/DDBJ databases">
        <authorList>
            <consortium name="Pathogen Informatics"/>
        </authorList>
    </citation>
    <scope>NUCLEOTIDE SEQUENCE [LARGE SCALE GENOMIC DNA]</scope>
</reference>
<dbReference type="Gene3D" id="1.20.1060.20">
    <property type="match status" value="1"/>
</dbReference>
<keyword evidence="6" id="KW-1185">Reference proteome</keyword>
<name>A0A183DTJ2_9BILA</name>
<dbReference type="InterPro" id="IPR010935">
    <property type="entry name" value="SMC_hinge"/>
</dbReference>
<dbReference type="AlphaFoldDB" id="A0A183DTJ2"/>
<evidence type="ECO:0000313" key="5">
    <source>
        <dbReference type="EMBL" id="VDN19724.1"/>
    </source>
</evidence>
<evidence type="ECO:0000256" key="1">
    <source>
        <dbReference type="ARBA" id="ARBA00022741"/>
    </source>
</evidence>
<dbReference type="EMBL" id="UYRT01078986">
    <property type="protein sequence ID" value="VDN19724.1"/>
    <property type="molecule type" value="Genomic_DNA"/>
</dbReference>
<dbReference type="Gene3D" id="3.30.70.1620">
    <property type="match status" value="1"/>
</dbReference>
<dbReference type="Pfam" id="PF06470">
    <property type="entry name" value="SMC_hinge"/>
    <property type="match status" value="1"/>
</dbReference>